<comment type="caution">
    <text evidence="1">The sequence shown here is derived from an EMBL/GenBank/DDBJ whole genome shotgun (WGS) entry which is preliminary data.</text>
</comment>
<organism evidence="1 2">
    <name type="scientific">Palleniella muris</name>
    <dbReference type="NCBI Taxonomy" id="3038145"/>
    <lineage>
        <taxon>Bacteria</taxon>
        <taxon>Pseudomonadati</taxon>
        <taxon>Bacteroidota</taxon>
        <taxon>Bacteroidia</taxon>
        <taxon>Bacteroidales</taxon>
        <taxon>Prevotellaceae</taxon>
        <taxon>Palleniella</taxon>
    </lineage>
</organism>
<keyword evidence="2" id="KW-1185">Reference proteome</keyword>
<evidence type="ECO:0000313" key="1">
    <source>
        <dbReference type="EMBL" id="TGX82064.1"/>
    </source>
</evidence>
<evidence type="ECO:0000313" key="2">
    <source>
        <dbReference type="Proteomes" id="UP000308886"/>
    </source>
</evidence>
<dbReference type="EMBL" id="SRZC01000012">
    <property type="protein sequence ID" value="TGX82064.1"/>
    <property type="molecule type" value="Genomic_DNA"/>
</dbReference>
<gene>
    <name evidence="1" type="ORF">E5358_08365</name>
</gene>
<proteinExistence type="predicted"/>
<protein>
    <submittedName>
        <fullName evidence="1">Uncharacterized protein</fullName>
    </submittedName>
</protein>
<accession>A0AC61QQC3</accession>
<name>A0AC61QQC3_9BACT</name>
<sequence>MNTNTTDELEMMRKELSAFKEKLDKQVTVGDKMLRKAMHSKIMWIRNCNVYITVAGLLMLPLVAAAVYSFSHSLFLTTTLCIGAIAEAVYNVINTRGMKDLSTGDLLATSRRMLRFKRNEKLAMAIEVPALLLWLALLTSTMFRNHSGNAQMLSNIYVMLVGFALGLVFFAWMFRKEMRLINETVKEVEEFTEQ</sequence>
<dbReference type="Proteomes" id="UP000308886">
    <property type="component" value="Unassembled WGS sequence"/>
</dbReference>
<reference evidence="1" key="1">
    <citation type="submission" date="2019-04" db="EMBL/GenBank/DDBJ databases">
        <title>Microbes associate with the intestines of laboratory mice.</title>
        <authorList>
            <person name="Navarre W."/>
            <person name="Wong E."/>
            <person name="Huang K."/>
            <person name="Tropini C."/>
            <person name="Ng K."/>
            <person name="Yu B."/>
        </authorList>
    </citation>
    <scope>NUCLEOTIDE SEQUENCE</scope>
    <source>
        <strain evidence="1">NM73_A23</strain>
    </source>
</reference>